<dbReference type="EMBL" id="PQFF01000049">
    <property type="protein sequence ID" value="RHZ86355.1"/>
    <property type="molecule type" value="Genomic_DNA"/>
</dbReference>
<feature type="compositionally biased region" description="Polar residues" evidence="1">
    <location>
        <begin position="33"/>
        <end position="55"/>
    </location>
</feature>
<keyword evidence="3" id="KW-1185">Reference proteome</keyword>
<name>A0A397JDE3_9GLOM</name>
<accession>A0A397JDE3</accession>
<evidence type="ECO:0000313" key="2">
    <source>
        <dbReference type="EMBL" id="RHZ86355.1"/>
    </source>
</evidence>
<feature type="compositionally biased region" description="Polar residues" evidence="1">
    <location>
        <begin position="1"/>
        <end position="11"/>
    </location>
</feature>
<gene>
    <name evidence="2" type="ORF">Glove_52g55</name>
</gene>
<sequence>MKKSTKYSTSGIDPINKKGRRATVTPTILEAQEIQSNLQDEPTNQQRLQNEPTKNVNDEPSYFLKK</sequence>
<proteinExistence type="predicted"/>
<reference evidence="2 3" key="1">
    <citation type="submission" date="2018-08" db="EMBL/GenBank/DDBJ databases">
        <title>Genome and evolution of the arbuscular mycorrhizal fungus Diversispora epigaea (formerly Glomus versiforme) and its bacterial endosymbionts.</title>
        <authorList>
            <person name="Sun X."/>
            <person name="Fei Z."/>
            <person name="Harrison M."/>
        </authorList>
    </citation>
    <scope>NUCLEOTIDE SEQUENCE [LARGE SCALE GENOMIC DNA]</scope>
    <source>
        <strain evidence="2 3">IT104</strain>
    </source>
</reference>
<evidence type="ECO:0000313" key="3">
    <source>
        <dbReference type="Proteomes" id="UP000266861"/>
    </source>
</evidence>
<evidence type="ECO:0000256" key="1">
    <source>
        <dbReference type="SAM" id="MobiDB-lite"/>
    </source>
</evidence>
<comment type="caution">
    <text evidence="2">The sequence shown here is derived from an EMBL/GenBank/DDBJ whole genome shotgun (WGS) entry which is preliminary data.</text>
</comment>
<protein>
    <submittedName>
        <fullName evidence="2">Uncharacterized protein</fullName>
    </submittedName>
</protein>
<dbReference type="Proteomes" id="UP000266861">
    <property type="component" value="Unassembled WGS sequence"/>
</dbReference>
<feature type="region of interest" description="Disordered" evidence="1">
    <location>
        <begin position="1"/>
        <end position="66"/>
    </location>
</feature>
<organism evidence="2 3">
    <name type="scientific">Diversispora epigaea</name>
    <dbReference type="NCBI Taxonomy" id="1348612"/>
    <lineage>
        <taxon>Eukaryota</taxon>
        <taxon>Fungi</taxon>
        <taxon>Fungi incertae sedis</taxon>
        <taxon>Mucoromycota</taxon>
        <taxon>Glomeromycotina</taxon>
        <taxon>Glomeromycetes</taxon>
        <taxon>Diversisporales</taxon>
        <taxon>Diversisporaceae</taxon>
        <taxon>Diversispora</taxon>
    </lineage>
</organism>
<dbReference type="AlphaFoldDB" id="A0A397JDE3"/>